<proteinExistence type="predicted"/>
<dbReference type="NCBIfam" id="TIGR02106">
    <property type="entry name" value="cyd_oper_ybgT"/>
    <property type="match status" value="1"/>
</dbReference>
<dbReference type="InterPro" id="IPR012994">
    <property type="entry name" value="YbgT_YccB"/>
</dbReference>
<evidence type="ECO:0000313" key="3">
    <source>
        <dbReference type="Proteomes" id="UP000781710"/>
    </source>
</evidence>
<organism evidence="2 3">
    <name type="scientific">Pseudoxanthomonas japonensis</name>
    <dbReference type="NCBI Taxonomy" id="69284"/>
    <lineage>
        <taxon>Bacteria</taxon>
        <taxon>Pseudomonadati</taxon>
        <taxon>Pseudomonadota</taxon>
        <taxon>Gammaproteobacteria</taxon>
        <taxon>Lysobacterales</taxon>
        <taxon>Lysobacteraceae</taxon>
        <taxon>Pseudoxanthomonas</taxon>
    </lineage>
</organism>
<dbReference type="Proteomes" id="UP000781710">
    <property type="component" value="Unassembled WGS sequence"/>
</dbReference>
<dbReference type="Pfam" id="PF08173">
    <property type="entry name" value="YbgT_YccB"/>
    <property type="match status" value="1"/>
</dbReference>
<evidence type="ECO:0000256" key="1">
    <source>
        <dbReference type="SAM" id="Phobius"/>
    </source>
</evidence>
<keyword evidence="3" id="KW-1185">Reference proteome</keyword>
<sequence length="41" mass="4915">MWYFSWILGAGLAASFAILNGMWYEMRENDRENNDREDRDA</sequence>
<dbReference type="InterPro" id="IPR011724">
    <property type="entry name" value="Cyd_oper_YbgT"/>
</dbReference>
<evidence type="ECO:0000313" key="2">
    <source>
        <dbReference type="EMBL" id="KAF1724437.1"/>
    </source>
</evidence>
<reference evidence="2 3" key="1">
    <citation type="submission" date="2017-10" db="EMBL/GenBank/DDBJ databases">
        <title>Whole genome sequencing of members of genus Pseudoxanthomonas.</title>
        <authorList>
            <person name="Kumar S."/>
            <person name="Bansal K."/>
            <person name="Kaur A."/>
            <person name="Patil P."/>
            <person name="Sharma S."/>
            <person name="Patil P.B."/>
        </authorList>
    </citation>
    <scope>NUCLEOTIDE SEQUENCE [LARGE SCALE GENOMIC DNA]</scope>
    <source>
        <strain evidence="2 3">DSM 17109</strain>
    </source>
</reference>
<keyword evidence="1" id="KW-0472">Membrane</keyword>
<gene>
    <name evidence="2" type="ORF">CSC78_12200</name>
</gene>
<keyword evidence="1" id="KW-1133">Transmembrane helix</keyword>
<protein>
    <submittedName>
        <fullName evidence="2">Cytochrome bd-I oxidase subunit CydX</fullName>
    </submittedName>
</protein>
<dbReference type="RefSeq" id="WP_162338131.1">
    <property type="nucleotide sequence ID" value="NZ_BOUK01000019.1"/>
</dbReference>
<dbReference type="EMBL" id="PDWW01000017">
    <property type="protein sequence ID" value="KAF1724437.1"/>
    <property type="molecule type" value="Genomic_DNA"/>
</dbReference>
<comment type="caution">
    <text evidence="2">The sequence shown here is derived from an EMBL/GenBank/DDBJ whole genome shotgun (WGS) entry which is preliminary data.</text>
</comment>
<feature type="transmembrane region" description="Helical" evidence="1">
    <location>
        <begin position="6"/>
        <end position="24"/>
    </location>
</feature>
<accession>A0ABQ6ZFR7</accession>
<keyword evidence="1" id="KW-0812">Transmembrane</keyword>
<name>A0ABQ6ZFR7_9GAMM</name>